<dbReference type="SMR" id="A0A2I9LNQ9"/>
<feature type="signal peptide" evidence="1">
    <location>
        <begin position="1"/>
        <end position="23"/>
    </location>
</feature>
<reference evidence="2" key="1">
    <citation type="journal article" date="2017" name="Toxicon">
        <title>Venom-gland transcriptomics and venom proteomics of the Hentz striped scorpion (Centruroides hentzi; Buthidae) reveal high toxin diversity in a harmless member of a lethal family.</title>
        <authorList>
            <person name="Ward M.J."/>
            <person name="Ellsworth S.A."/>
            <person name="Rokyta D.R."/>
        </authorList>
    </citation>
    <scope>NUCLEOTIDE SEQUENCE</scope>
    <source>
        <tissue evidence="2">Venom gland</tissue>
    </source>
</reference>
<evidence type="ECO:0000313" key="2">
    <source>
        <dbReference type="EMBL" id="MBW20021.1"/>
    </source>
</evidence>
<sequence length="61" mass="6577">MKILFTLLLLGIFIEAMVDVGFASNGVPGKCNTPGGCSNYCKQTTNTMGLCKKSKCYCAKY</sequence>
<dbReference type="AlphaFoldDB" id="A0A2I9LNQ9"/>
<organism evidence="2">
    <name type="scientific">Centruroides hentzi</name>
    <dbReference type="NCBI Taxonomy" id="88313"/>
    <lineage>
        <taxon>Eukaryota</taxon>
        <taxon>Metazoa</taxon>
        <taxon>Ecdysozoa</taxon>
        <taxon>Arthropoda</taxon>
        <taxon>Chelicerata</taxon>
        <taxon>Arachnida</taxon>
        <taxon>Scorpiones</taxon>
        <taxon>Buthida</taxon>
        <taxon>Buthoidea</taxon>
        <taxon>Buthidae</taxon>
        <taxon>Centruroides</taxon>
    </lineage>
</organism>
<evidence type="ECO:0000256" key="1">
    <source>
        <dbReference type="SAM" id="SignalP"/>
    </source>
</evidence>
<keyword evidence="1" id="KW-0732">Signal</keyword>
<protein>
    <submittedName>
        <fullName evidence="2">AKTx</fullName>
    </submittedName>
</protein>
<dbReference type="EMBL" id="GFWZ01000031">
    <property type="protein sequence ID" value="MBW20021.1"/>
    <property type="molecule type" value="Transcribed_RNA"/>
</dbReference>
<name>A0A2I9LNQ9_9SCOR</name>
<feature type="chain" id="PRO_5014331760" evidence="1">
    <location>
        <begin position="24"/>
        <end position="61"/>
    </location>
</feature>
<accession>A0A2I9LNQ9</accession>
<proteinExistence type="predicted"/>